<evidence type="ECO:0000256" key="1">
    <source>
        <dbReference type="ARBA" id="ARBA00004496"/>
    </source>
</evidence>
<evidence type="ECO:0000256" key="11">
    <source>
        <dbReference type="RuleBase" id="RU000639"/>
    </source>
</evidence>
<evidence type="ECO:0000256" key="10">
    <source>
        <dbReference type="HAMAP-Rule" id="MF_01151"/>
    </source>
</evidence>
<dbReference type="Pfam" id="PF01025">
    <property type="entry name" value="GrpE"/>
    <property type="match status" value="1"/>
</dbReference>
<comment type="subunit">
    <text evidence="3 10">Homodimer.</text>
</comment>
<dbReference type="SUPFAM" id="SSF58014">
    <property type="entry name" value="Coiled-coil domain of nucleotide exchange factor GrpE"/>
    <property type="match status" value="1"/>
</dbReference>
<dbReference type="Gene3D" id="3.90.20.20">
    <property type="match status" value="1"/>
</dbReference>
<evidence type="ECO:0000256" key="9">
    <source>
        <dbReference type="ARBA" id="ARBA00076414"/>
    </source>
</evidence>
<name>A0A1H0J6Y4_9BACT</name>
<comment type="similarity">
    <text evidence="2 10 12">Belongs to the GrpE family.</text>
</comment>
<dbReference type="PANTHER" id="PTHR21237">
    <property type="entry name" value="GRPE PROTEIN"/>
    <property type="match status" value="1"/>
</dbReference>
<evidence type="ECO:0000256" key="2">
    <source>
        <dbReference type="ARBA" id="ARBA00009054"/>
    </source>
</evidence>
<dbReference type="InterPro" id="IPR009012">
    <property type="entry name" value="GrpE_head"/>
</dbReference>
<evidence type="ECO:0000256" key="5">
    <source>
        <dbReference type="ARBA" id="ARBA00023016"/>
    </source>
</evidence>
<evidence type="ECO:0000256" key="7">
    <source>
        <dbReference type="ARBA" id="ARBA00053401"/>
    </source>
</evidence>
<comment type="function">
    <text evidence="7 10 11">Participates actively in the response to hyperosmotic and heat shock by preventing the aggregation of stress-denatured proteins, in association with DnaK and GrpE. It is the nucleotide exchange factor for DnaK and may function as a thermosensor. Unfolded proteins bind initially to DnaJ; upon interaction with the DnaJ-bound protein, DnaK hydrolyzes its bound ATP, resulting in the formation of a stable complex. GrpE releases ADP from DnaK; ATP binding to DnaK triggers the release of the substrate protein, thus completing the reaction cycle. Several rounds of ATP-dependent interactions between DnaJ, DnaK and GrpE are required for fully efficient folding.</text>
</comment>
<organism evidence="14 15">
    <name type="scientific">Desulforhopalus singaporensis</name>
    <dbReference type="NCBI Taxonomy" id="91360"/>
    <lineage>
        <taxon>Bacteria</taxon>
        <taxon>Pseudomonadati</taxon>
        <taxon>Thermodesulfobacteriota</taxon>
        <taxon>Desulfobulbia</taxon>
        <taxon>Desulfobulbales</taxon>
        <taxon>Desulfocapsaceae</taxon>
        <taxon>Desulforhopalus</taxon>
    </lineage>
</organism>
<dbReference type="GO" id="GO:0000774">
    <property type="term" value="F:adenyl-nucleotide exchange factor activity"/>
    <property type="evidence" value="ECO:0007669"/>
    <property type="project" value="InterPro"/>
</dbReference>
<keyword evidence="15" id="KW-1185">Reference proteome</keyword>
<evidence type="ECO:0000256" key="6">
    <source>
        <dbReference type="ARBA" id="ARBA00023186"/>
    </source>
</evidence>
<dbReference type="CDD" id="cd00446">
    <property type="entry name" value="GrpE"/>
    <property type="match status" value="1"/>
</dbReference>
<keyword evidence="6 10" id="KW-0143">Chaperone</keyword>
<evidence type="ECO:0000313" key="15">
    <source>
        <dbReference type="Proteomes" id="UP000199073"/>
    </source>
</evidence>
<dbReference type="InterPro" id="IPR000740">
    <property type="entry name" value="GrpE"/>
</dbReference>
<dbReference type="HAMAP" id="MF_01151">
    <property type="entry name" value="GrpE"/>
    <property type="match status" value="1"/>
</dbReference>
<gene>
    <name evidence="10" type="primary">grpE</name>
    <name evidence="14" type="ORF">SAMN05660330_00166</name>
</gene>
<dbReference type="RefSeq" id="WP_245694909.1">
    <property type="nucleotide sequence ID" value="NZ_FNJI01000001.1"/>
</dbReference>
<dbReference type="PROSITE" id="PS01071">
    <property type="entry name" value="GRPE"/>
    <property type="match status" value="1"/>
</dbReference>
<dbReference type="SUPFAM" id="SSF51064">
    <property type="entry name" value="Head domain of nucleotide exchange factor GrpE"/>
    <property type="match status" value="1"/>
</dbReference>
<evidence type="ECO:0000256" key="8">
    <source>
        <dbReference type="ARBA" id="ARBA00072274"/>
    </source>
</evidence>
<keyword evidence="4 10" id="KW-0963">Cytoplasm</keyword>
<protein>
    <recommendedName>
        <fullName evidence="8 10">Protein GrpE</fullName>
    </recommendedName>
    <alternativeName>
        <fullName evidence="9 10">HSP-70 cofactor</fullName>
    </alternativeName>
</protein>
<dbReference type="STRING" id="91360.SAMN05660330_00166"/>
<dbReference type="GO" id="GO:0005829">
    <property type="term" value="C:cytosol"/>
    <property type="evidence" value="ECO:0007669"/>
    <property type="project" value="TreeGrafter"/>
</dbReference>
<comment type="subcellular location">
    <subcellularLocation>
        <location evidence="1 10">Cytoplasm</location>
    </subcellularLocation>
</comment>
<evidence type="ECO:0000256" key="3">
    <source>
        <dbReference type="ARBA" id="ARBA00011738"/>
    </source>
</evidence>
<dbReference type="GO" id="GO:0051082">
    <property type="term" value="F:unfolded protein binding"/>
    <property type="evidence" value="ECO:0007669"/>
    <property type="project" value="TreeGrafter"/>
</dbReference>
<dbReference type="GO" id="GO:0051087">
    <property type="term" value="F:protein-folding chaperone binding"/>
    <property type="evidence" value="ECO:0007669"/>
    <property type="project" value="InterPro"/>
</dbReference>
<reference evidence="14 15" key="1">
    <citation type="submission" date="2016-10" db="EMBL/GenBank/DDBJ databases">
        <authorList>
            <person name="de Groot N.N."/>
        </authorList>
    </citation>
    <scope>NUCLEOTIDE SEQUENCE [LARGE SCALE GENOMIC DNA]</scope>
    <source>
        <strain evidence="14 15">DSM 12130</strain>
    </source>
</reference>
<dbReference type="GO" id="GO:0006457">
    <property type="term" value="P:protein folding"/>
    <property type="evidence" value="ECO:0007669"/>
    <property type="project" value="InterPro"/>
</dbReference>
<dbReference type="Proteomes" id="UP000199073">
    <property type="component" value="Unassembled WGS sequence"/>
</dbReference>
<evidence type="ECO:0000256" key="12">
    <source>
        <dbReference type="RuleBase" id="RU004478"/>
    </source>
</evidence>
<evidence type="ECO:0000313" key="14">
    <source>
        <dbReference type="EMBL" id="SDO39270.1"/>
    </source>
</evidence>
<dbReference type="Gene3D" id="2.30.22.10">
    <property type="entry name" value="Head domain of nucleotide exchange factor GrpE"/>
    <property type="match status" value="1"/>
</dbReference>
<dbReference type="GO" id="GO:0042803">
    <property type="term" value="F:protein homodimerization activity"/>
    <property type="evidence" value="ECO:0007669"/>
    <property type="project" value="InterPro"/>
</dbReference>
<feature type="compositionally biased region" description="Basic and acidic residues" evidence="13">
    <location>
        <begin position="1"/>
        <end position="16"/>
    </location>
</feature>
<proteinExistence type="inferred from homology"/>
<dbReference type="PANTHER" id="PTHR21237:SF23">
    <property type="entry name" value="GRPE PROTEIN HOMOLOG, MITOCHONDRIAL"/>
    <property type="match status" value="1"/>
</dbReference>
<dbReference type="AlphaFoldDB" id="A0A1H0J6Y4"/>
<evidence type="ECO:0000256" key="13">
    <source>
        <dbReference type="SAM" id="MobiDB-lite"/>
    </source>
</evidence>
<dbReference type="EMBL" id="FNJI01000001">
    <property type="protein sequence ID" value="SDO39270.1"/>
    <property type="molecule type" value="Genomic_DNA"/>
</dbReference>
<dbReference type="InterPro" id="IPR013805">
    <property type="entry name" value="GrpE_CC"/>
</dbReference>
<accession>A0A1H0J6Y4</accession>
<keyword evidence="5 10" id="KW-0346">Stress response</keyword>
<sequence length="217" mass="24003">MSEVKVNEEAQEKTAAELEAEEAAMAAEQRSAGEDVQEEQPGGSEAETEEGGENQVVDAEAELARVNEEIAELRDRMLRGAAENENFKKRIERERQASLKYAGETIFREILPVVDNLERAVGQGITEGVDAEKNLKALLEGVELTLKSLVGILEKFEVKPIESVGQPFDPQHQEALTMEATDKVPANHVVTEFEKGYYYKDRLLRAAKVIVSSGESK</sequence>
<dbReference type="FunFam" id="2.30.22.10:FF:000001">
    <property type="entry name" value="Protein GrpE"/>
    <property type="match status" value="1"/>
</dbReference>
<evidence type="ECO:0000256" key="4">
    <source>
        <dbReference type="ARBA" id="ARBA00022490"/>
    </source>
</evidence>
<dbReference type="PRINTS" id="PR00773">
    <property type="entry name" value="GRPEPROTEIN"/>
</dbReference>
<feature type="region of interest" description="Disordered" evidence="13">
    <location>
        <begin position="1"/>
        <end position="56"/>
    </location>
</feature>